<dbReference type="AlphaFoldDB" id="A0A0C1JU01"/>
<evidence type="ECO:0000313" key="2">
    <source>
        <dbReference type="Proteomes" id="UP000031465"/>
    </source>
</evidence>
<name>A0A0C1JU01_9BACT</name>
<dbReference type="Proteomes" id="UP000031465">
    <property type="component" value="Unassembled WGS sequence"/>
</dbReference>
<evidence type="ECO:0000313" key="1">
    <source>
        <dbReference type="EMBL" id="KIC70727.1"/>
    </source>
</evidence>
<protein>
    <submittedName>
        <fullName evidence="1">Uncharacterized protein</fullName>
    </submittedName>
</protein>
<dbReference type="EMBL" id="JSAN01000149">
    <property type="protein sequence ID" value="KIC70727.1"/>
    <property type="molecule type" value="Genomic_DNA"/>
</dbReference>
<proteinExistence type="predicted"/>
<organism evidence="1 2">
    <name type="scientific">Candidatus Protochlamydia amoebophila</name>
    <dbReference type="NCBI Taxonomy" id="362787"/>
    <lineage>
        <taxon>Bacteria</taxon>
        <taxon>Pseudomonadati</taxon>
        <taxon>Chlamydiota</taxon>
        <taxon>Chlamydiia</taxon>
        <taxon>Parachlamydiales</taxon>
        <taxon>Parachlamydiaceae</taxon>
        <taxon>Candidatus Protochlamydia</taxon>
    </lineage>
</organism>
<gene>
    <name evidence="1" type="ORF">DB44_GD00020</name>
</gene>
<comment type="caution">
    <text evidence="1">The sequence shown here is derived from an EMBL/GenBank/DDBJ whole genome shotgun (WGS) entry which is preliminary data.</text>
</comment>
<dbReference type="RefSeq" id="WP_039360899.1">
    <property type="nucleotide sequence ID" value="NZ_JSAN01000149.1"/>
</dbReference>
<accession>A0A0C1JU01</accession>
<sequence>MESSSYYQISSLSLNEWISLADQHLELQNTGKGKYLYINKKSVAQFLYEETANKECFSKITLNKIYKITQKKLENSSNIDDEEKANKLLKKVKLKIEEIKSETVEKLSSVFFPVEVKKIENEETILNFNNYIESRKIDNEGNIIDEEMSIEVRKTLEEAFTFIRSRAGTVGVYSFSGGPDCGDIKIKLCDAEEVASHIVADKFFQSFGFITPHYCALKTTSALGSLVCTQLKELARVVYPKNSEKFQSKIEDLNYIVVMKEVPGTAFDQLTKDIVENIFLNDVFNYKNIFFCLGKMIFLDTFIKNKDRLNWESQNNGNYFLSLNNLNSNPIVLIDHDFMIQKVFLKNIKNDLIQLFEIQDKKKISLLSKTFDNLLNGFRDKYKWTSKEMENLTKVKKDFIKEALYEGVSQAARELVSMFLDKNDESHLEEILALPAALEQFSIAKEFFELVEVVRKIIEEKL</sequence>
<dbReference type="PATRIC" id="fig|362787.3.peg.2042"/>
<reference evidence="1 2" key="1">
    <citation type="journal article" date="2014" name="Mol. Biol. Evol.">
        <title>Massive expansion of Ubiquitination-related gene families within the Chlamydiae.</title>
        <authorList>
            <person name="Domman D."/>
            <person name="Collingro A."/>
            <person name="Lagkouvardos I."/>
            <person name="Gehre L."/>
            <person name="Weinmaier T."/>
            <person name="Rattei T."/>
            <person name="Subtil A."/>
            <person name="Horn M."/>
        </authorList>
    </citation>
    <scope>NUCLEOTIDE SEQUENCE [LARGE SCALE GENOMIC DNA]</scope>
    <source>
        <strain evidence="1 2">EI2</strain>
    </source>
</reference>